<name>A0ACB8UTH0_9EURO</name>
<reference evidence="1" key="1">
    <citation type="journal article" date="2022" name="bioRxiv">
        <title>Population genetic analysis of Ophidiomyces ophidiicola, the causative agent of snake fungal disease, indicates recent introductions to the USA.</title>
        <authorList>
            <person name="Ladner J.T."/>
            <person name="Palmer J.M."/>
            <person name="Ettinger C.L."/>
            <person name="Stajich J.E."/>
            <person name="Farrell T.M."/>
            <person name="Glorioso B.M."/>
            <person name="Lawson B."/>
            <person name="Price S.J."/>
            <person name="Stengle A.G."/>
            <person name="Grear D.A."/>
            <person name="Lorch J.M."/>
        </authorList>
    </citation>
    <scope>NUCLEOTIDE SEQUENCE</scope>
    <source>
        <strain evidence="1">NWHC 24266-5</strain>
    </source>
</reference>
<organism evidence="1">
    <name type="scientific">Ophidiomyces ophidiicola</name>
    <dbReference type="NCBI Taxonomy" id="1387563"/>
    <lineage>
        <taxon>Eukaryota</taxon>
        <taxon>Fungi</taxon>
        <taxon>Dikarya</taxon>
        <taxon>Ascomycota</taxon>
        <taxon>Pezizomycotina</taxon>
        <taxon>Eurotiomycetes</taxon>
        <taxon>Eurotiomycetidae</taxon>
        <taxon>Onygenales</taxon>
        <taxon>Onygenaceae</taxon>
        <taxon>Ophidiomyces</taxon>
    </lineage>
</organism>
<proteinExistence type="predicted"/>
<gene>
    <name evidence="1" type="ORF">LOY88_004505</name>
</gene>
<sequence length="1055" mass="118101">MNELRAFLLVAEDDGQEAARLAKITAQKLDTKQATLTKVVQGLSEYISDESPSIRGKAMSYLTAVIQALPSGFLSQQQIEALTVFYCERIEDDGAICGLESLQDSSRFTKNMAKLVARGLFKNTEYFHSRLRSQRFQVLQILNSLMIGYREALLDMSDESLVGIIELVNGERDPRNLMLVFSILKVVIVEWDISHHVQVLFDSVFRYFPVTFRSHQGDSFQMTAQDLKNRLQDCISSNQSFASLAFPSLLDKLDATSLNVKVRFPTLTLELSDNQQKDALNALCACISSYEPAVIAEYSITIWDSLRFEIFNAQDNVFAEESLQTLKILARRLSVDVHGILKQSSLAQYLNPILRECKDQLQEPQQKQAMPAQRVLASLSSASAAAFTLISQSVIPCLFVRYKDFKSPERIHLLETLVDLLDSAVVLFGSWETIGIDTAFTNPLLDYKINLVEIFTNALAGSERAELSMRTVAISGMLHLSLLRDFLNNNEVRLYVQKLDDILLVEQLPGSRLKECVIEALTEISKYKPTLILDITIPAFMSNLPECDNDFGLGCLDILDNLAQIRVEGDVLCILIRHLLGKLEMFVTCRKGMGNDVHFSLYYDQIVRHLCERAVFTAMIGSQASFLNTPTALNSLGRLCRLIVRPIPRDKYQEVCRNVYYLYSSHCGFTPVPYSLDPPESLRRTMILSTYLLAGLPKESITTFNATYDMAKLVANLTQLAISESVSSIQSTLVRQLALLVNKFLPPSDLNMVSDLLFALMPSSKPGGAVTIQRLRTIFWISKALILRLCSATTGILSSLVMLLSHPDLSVREASANGFSLLLSFDDILSVDDGANVRLLTKQRVLNIIIPLISHKMQEITARNKVGFSHERDQGKQAYFSALAGILSTLPSSLIVSEISALMPLLLQALDSIGAKSQQIKVATLETLGTIIRDTDLYYLDKTGYLEDLVIRLLRAATITNFDINESAPKKNMLNSSEVRLKATQCIYLLVLPRIFENSNINENTEPSRLLPLRGRVMQSLRSILDDPRRDVRKAAVDAQLLWLKHTNGSLRNID</sequence>
<protein>
    <submittedName>
        <fullName evidence="1">Uncharacterized protein</fullName>
    </submittedName>
</protein>
<evidence type="ECO:0000313" key="1">
    <source>
        <dbReference type="EMBL" id="KAI2384660.1"/>
    </source>
</evidence>
<dbReference type="EMBL" id="JALBCA010000069">
    <property type="protein sequence ID" value="KAI2384660.1"/>
    <property type="molecule type" value="Genomic_DNA"/>
</dbReference>
<comment type="caution">
    <text evidence="1">The sequence shown here is derived from an EMBL/GenBank/DDBJ whole genome shotgun (WGS) entry which is preliminary data.</text>
</comment>
<accession>A0ACB8UTH0</accession>